<reference evidence="10" key="1">
    <citation type="journal article" date="2019" name="Int. J. Syst. Evol. Microbiol.">
        <title>The Global Catalogue of Microorganisms (GCM) 10K type strain sequencing project: providing services to taxonomists for standard genome sequencing and annotation.</title>
        <authorList>
            <consortium name="The Broad Institute Genomics Platform"/>
            <consortium name="The Broad Institute Genome Sequencing Center for Infectious Disease"/>
            <person name="Wu L."/>
            <person name="Ma J."/>
        </authorList>
    </citation>
    <scope>NUCLEOTIDE SEQUENCE [LARGE SCALE GENOMIC DNA]</scope>
    <source>
        <strain evidence="10">IBRC 10765</strain>
    </source>
</reference>
<feature type="domain" description="CASTOR/POLLUX/SYM8 ion channel conserved" evidence="8">
    <location>
        <begin position="282"/>
        <end position="377"/>
    </location>
</feature>
<organism evidence="9 10">
    <name type="scientific">Saccharospirillum mangrovi</name>
    <dbReference type="NCBI Taxonomy" id="2161747"/>
    <lineage>
        <taxon>Bacteria</taxon>
        <taxon>Pseudomonadati</taxon>
        <taxon>Pseudomonadota</taxon>
        <taxon>Gammaproteobacteria</taxon>
        <taxon>Oceanospirillales</taxon>
        <taxon>Saccharospirillaceae</taxon>
        <taxon>Saccharospirillum</taxon>
    </lineage>
</organism>
<dbReference type="InterPro" id="IPR010420">
    <property type="entry name" value="CASTOR/POLLUX/SYM8_dom"/>
</dbReference>
<keyword evidence="4 7" id="KW-1133">Transmembrane helix</keyword>
<comment type="subcellular location">
    <subcellularLocation>
        <location evidence="1">Endomembrane system</location>
        <topology evidence="1">Multi-pass membrane protein</topology>
    </subcellularLocation>
</comment>
<evidence type="ECO:0000256" key="2">
    <source>
        <dbReference type="ARBA" id="ARBA00022448"/>
    </source>
</evidence>
<name>A0ABV7ZXY7_9GAMM</name>
<dbReference type="InterPro" id="IPR044849">
    <property type="entry name" value="CASTOR/POLLUX/SYM8-like"/>
</dbReference>
<evidence type="ECO:0000313" key="9">
    <source>
        <dbReference type="EMBL" id="MFC3852196.1"/>
    </source>
</evidence>
<dbReference type="EMBL" id="JBHRYR010000002">
    <property type="protein sequence ID" value="MFC3852196.1"/>
    <property type="molecule type" value="Genomic_DNA"/>
</dbReference>
<evidence type="ECO:0000259" key="8">
    <source>
        <dbReference type="Pfam" id="PF06241"/>
    </source>
</evidence>
<gene>
    <name evidence="9" type="ORF">ACFOOG_05045</name>
</gene>
<evidence type="ECO:0000256" key="1">
    <source>
        <dbReference type="ARBA" id="ARBA00004127"/>
    </source>
</evidence>
<dbReference type="RefSeq" id="WP_380694072.1">
    <property type="nucleotide sequence ID" value="NZ_JBHRYR010000002.1"/>
</dbReference>
<evidence type="ECO:0000313" key="10">
    <source>
        <dbReference type="Proteomes" id="UP001595617"/>
    </source>
</evidence>
<dbReference type="PANTHER" id="PTHR31563:SF10">
    <property type="entry name" value="ION CHANNEL POLLUX-RELATED"/>
    <property type="match status" value="1"/>
</dbReference>
<accession>A0ABV7ZXY7</accession>
<dbReference type="Proteomes" id="UP001595617">
    <property type="component" value="Unassembled WGS sequence"/>
</dbReference>
<dbReference type="Pfam" id="PF06241">
    <property type="entry name" value="Castor_Poll_mid"/>
    <property type="match status" value="1"/>
</dbReference>
<evidence type="ECO:0000256" key="3">
    <source>
        <dbReference type="ARBA" id="ARBA00022692"/>
    </source>
</evidence>
<keyword evidence="10" id="KW-1185">Reference proteome</keyword>
<sequence>MNPLRLLDRLKYVLERQLIKGAGYQLLVVMLIISTLSLLGGVLVLRDGDFGGLSEAMWWAFLRMTDPGYLGDDSGTWKRVVSTLLTIAGYVLFMGTLVAIMTQWLLARWRDLERGLTPVSMKHHLVVLGWSNRTIPLVRELVSTRGRMQRFLQLHGAKRLRLVIMDDDITVEQHHTLRRDAVIAPRLADIVLRSGSPMNIEHLVRASCNTAAAVILPSAFQGPQPLVNADVETVKALMSIRSQAHGGPLPYVVAELQDVRHTGVARRAYPGDLEIITGDAYVSRLLAQTVRRPGLSMVFRELMTQSPGQKLYVRQFPKLVDKAPSELRRSFKQAVFCGILRVLPGGAARLLIAEHERLGEADHVVLLAGDYTDTEPSKPNAPPAAIGQAVAPEKLPYQQRLLILGWNRKIPMFLRELVTYEHEGFAVDVVSTMSIAAREDALQETLAGQNRVLCRQLHADYTLESALRPLEPARYDRILLLGSDRVQSGAEADARTMVGYLCLENILSDQPRHPPIILELNDAYNEALMVHNDSEVILSPILVSHLLAQVALRRELKLVYDELFTVGGPDVQFRSVPKEWLGRTVPTRAMADVLWQQGDVLLGVFHEREADQPATVDMNLSASTEWVLAPRDRLIVIHYSSV</sequence>
<comment type="caution">
    <text evidence="9">The sequence shown here is derived from an EMBL/GenBank/DDBJ whole genome shotgun (WGS) entry which is preliminary data.</text>
</comment>
<evidence type="ECO:0000256" key="6">
    <source>
        <dbReference type="ARBA" id="ARBA00023136"/>
    </source>
</evidence>
<keyword evidence="5" id="KW-0406">Ion transport</keyword>
<evidence type="ECO:0000256" key="5">
    <source>
        <dbReference type="ARBA" id="ARBA00023065"/>
    </source>
</evidence>
<keyword evidence="3 7" id="KW-0812">Transmembrane</keyword>
<proteinExistence type="predicted"/>
<dbReference type="PANTHER" id="PTHR31563">
    <property type="entry name" value="ION CHANNEL POLLUX-RELATED"/>
    <property type="match status" value="1"/>
</dbReference>
<evidence type="ECO:0000256" key="4">
    <source>
        <dbReference type="ARBA" id="ARBA00022989"/>
    </source>
</evidence>
<keyword evidence="6 7" id="KW-0472">Membrane</keyword>
<feature type="transmembrane region" description="Helical" evidence="7">
    <location>
        <begin position="87"/>
        <end position="106"/>
    </location>
</feature>
<evidence type="ECO:0000256" key="7">
    <source>
        <dbReference type="SAM" id="Phobius"/>
    </source>
</evidence>
<protein>
    <recommendedName>
        <fullName evidence="8">CASTOR/POLLUX/SYM8 ion channel conserved domain-containing protein</fullName>
    </recommendedName>
</protein>
<keyword evidence="2" id="KW-0813">Transport</keyword>
<feature type="transmembrane region" description="Helical" evidence="7">
    <location>
        <begin position="21"/>
        <end position="45"/>
    </location>
</feature>
<dbReference type="Gene3D" id="3.40.50.720">
    <property type="entry name" value="NAD(P)-binding Rossmann-like Domain"/>
    <property type="match status" value="2"/>
</dbReference>